<dbReference type="InterPro" id="IPR000101">
    <property type="entry name" value="GGT_peptidase"/>
</dbReference>
<feature type="signal peptide" evidence="3">
    <location>
        <begin position="1"/>
        <end position="17"/>
    </location>
</feature>
<evidence type="ECO:0000256" key="3">
    <source>
        <dbReference type="SAM" id="SignalP"/>
    </source>
</evidence>
<dbReference type="InterPro" id="IPR043138">
    <property type="entry name" value="GGT_lsub"/>
</dbReference>
<feature type="active site" description="Nucleophile" evidence="1">
    <location>
        <position position="378"/>
    </location>
</feature>
<dbReference type="SUPFAM" id="SSF56235">
    <property type="entry name" value="N-terminal nucleophile aminohydrolases (Ntn hydrolases)"/>
    <property type="match status" value="1"/>
</dbReference>
<dbReference type="GO" id="GO:0006751">
    <property type="term" value="P:glutathione catabolic process"/>
    <property type="evidence" value="ECO:0007669"/>
    <property type="project" value="InterPro"/>
</dbReference>
<accession>A0AA38FQ19</accession>
<gene>
    <name evidence="4" type="ORF">KI387_036053</name>
</gene>
<keyword evidence="3" id="KW-0732">Signal</keyword>
<evidence type="ECO:0000256" key="2">
    <source>
        <dbReference type="PIRSR" id="PIRSR600101-2"/>
    </source>
</evidence>
<dbReference type="Gene3D" id="1.10.246.130">
    <property type="match status" value="1"/>
</dbReference>
<dbReference type="InterPro" id="IPR029055">
    <property type="entry name" value="Ntn_hydrolases_N"/>
</dbReference>
<comment type="caution">
    <text evidence="4">The sequence shown here is derived from an EMBL/GenBank/DDBJ whole genome shotgun (WGS) entry which is preliminary data.</text>
</comment>
<dbReference type="AlphaFoldDB" id="A0AA38FQ19"/>
<protein>
    <recommendedName>
        <fullName evidence="6">Gamma-glutamyltransferase</fullName>
    </recommendedName>
</protein>
<dbReference type="OMA" id="GFMLVHL"/>
<feature type="non-terminal residue" evidence="4">
    <location>
        <position position="396"/>
    </location>
</feature>
<sequence length="396" mass="43688">LAATAIILLCIATFSNSNHNKAFLDTNGHLQEKSPDIIEEENGVFAADDECCYDITTDVLREGGHVVDVVVTTSLCLCVVNPMASVLGGGSFMVLRSSNAHAQAFDMRETAPQAASEDMYAKNPSYEYVGTLSMGVPGELVGLHLAWTQHEKMPWKRLFQPAIKLASKGFVIKPYLSCDIKLNENTIMADKGFWDILTINGNLLNSRDVCYNKKLAEALQAISDFGPGAFYSGSIGKSLVADVQEEGGIFTFNDLQNYRVEMMDPISENVMAYTILGIPPPSSGAVWLILILNILASYGTSDAVKDELGLHRTVEALKHMFGERMNLGDPKFVNITDVVSDMLSPQFAEKLQKKIYDNTTFPPDYYENKYSQLRDHGTSHFCIVDSERNAFSMTTI</sequence>
<evidence type="ECO:0000313" key="5">
    <source>
        <dbReference type="Proteomes" id="UP000824469"/>
    </source>
</evidence>
<proteinExistence type="predicted"/>
<reference evidence="4 5" key="1">
    <citation type="journal article" date="2021" name="Nat. Plants">
        <title>The Taxus genome provides insights into paclitaxel biosynthesis.</title>
        <authorList>
            <person name="Xiong X."/>
            <person name="Gou J."/>
            <person name="Liao Q."/>
            <person name="Li Y."/>
            <person name="Zhou Q."/>
            <person name="Bi G."/>
            <person name="Li C."/>
            <person name="Du R."/>
            <person name="Wang X."/>
            <person name="Sun T."/>
            <person name="Guo L."/>
            <person name="Liang H."/>
            <person name="Lu P."/>
            <person name="Wu Y."/>
            <person name="Zhang Z."/>
            <person name="Ro D.K."/>
            <person name="Shang Y."/>
            <person name="Huang S."/>
            <person name="Yan J."/>
        </authorList>
    </citation>
    <scope>NUCLEOTIDE SEQUENCE [LARGE SCALE GENOMIC DNA]</scope>
    <source>
        <strain evidence="4">Ta-2019</strain>
    </source>
</reference>
<keyword evidence="5" id="KW-1185">Reference proteome</keyword>
<dbReference type="GO" id="GO:0005886">
    <property type="term" value="C:plasma membrane"/>
    <property type="evidence" value="ECO:0007669"/>
    <property type="project" value="TreeGrafter"/>
</dbReference>
<dbReference type="FunFam" id="1.10.246.130:FF:000001">
    <property type="entry name" value="Gamma-glutamyltransferase 5 isoform 1"/>
    <property type="match status" value="1"/>
</dbReference>
<evidence type="ECO:0008006" key="6">
    <source>
        <dbReference type="Google" id="ProtNLM"/>
    </source>
</evidence>
<evidence type="ECO:0000313" key="4">
    <source>
        <dbReference type="EMBL" id="KAH9308142.1"/>
    </source>
</evidence>
<dbReference type="Pfam" id="PF01019">
    <property type="entry name" value="G_glu_transpept"/>
    <property type="match status" value="1"/>
</dbReference>
<dbReference type="GO" id="GO:0036374">
    <property type="term" value="F:glutathione hydrolase activity"/>
    <property type="evidence" value="ECO:0007669"/>
    <property type="project" value="InterPro"/>
</dbReference>
<feature type="chain" id="PRO_5041368253" description="Gamma-glutamyltransferase" evidence="3">
    <location>
        <begin position="18"/>
        <end position="396"/>
    </location>
</feature>
<dbReference type="PRINTS" id="PR01210">
    <property type="entry name" value="GGTRANSPTASE"/>
</dbReference>
<dbReference type="EMBL" id="JAHRHJ020000007">
    <property type="protein sequence ID" value="KAH9308142.1"/>
    <property type="molecule type" value="Genomic_DNA"/>
</dbReference>
<feature type="binding site" evidence="2">
    <location>
        <position position="108"/>
    </location>
    <ligand>
        <name>L-glutamate</name>
        <dbReference type="ChEBI" id="CHEBI:29985"/>
    </ligand>
</feature>
<organism evidence="4 5">
    <name type="scientific">Taxus chinensis</name>
    <name type="common">Chinese yew</name>
    <name type="synonym">Taxus wallichiana var. chinensis</name>
    <dbReference type="NCBI Taxonomy" id="29808"/>
    <lineage>
        <taxon>Eukaryota</taxon>
        <taxon>Viridiplantae</taxon>
        <taxon>Streptophyta</taxon>
        <taxon>Embryophyta</taxon>
        <taxon>Tracheophyta</taxon>
        <taxon>Spermatophyta</taxon>
        <taxon>Pinopsida</taxon>
        <taxon>Pinidae</taxon>
        <taxon>Conifers II</taxon>
        <taxon>Cupressales</taxon>
        <taxon>Taxaceae</taxon>
        <taxon>Taxus</taxon>
    </lineage>
</organism>
<dbReference type="Proteomes" id="UP000824469">
    <property type="component" value="Unassembled WGS sequence"/>
</dbReference>
<dbReference type="PANTHER" id="PTHR11686">
    <property type="entry name" value="GAMMA GLUTAMYL TRANSPEPTIDASE"/>
    <property type="match status" value="1"/>
</dbReference>
<feature type="non-terminal residue" evidence="4">
    <location>
        <position position="1"/>
    </location>
</feature>
<dbReference type="PANTHER" id="PTHR11686:SF9">
    <property type="entry name" value="RE13973P"/>
    <property type="match status" value="1"/>
</dbReference>
<evidence type="ECO:0000256" key="1">
    <source>
        <dbReference type="PIRSR" id="PIRSR600101-1"/>
    </source>
</evidence>
<name>A0AA38FQ19_TAXCH</name>